<protein>
    <submittedName>
        <fullName evidence="1">Uncharacterized protein</fullName>
    </submittedName>
</protein>
<reference evidence="1 2" key="1">
    <citation type="submission" date="2024-03" db="EMBL/GenBank/DDBJ databases">
        <title>Human intestinal bacterial collection.</title>
        <authorList>
            <person name="Pauvert C."/>
            <person name="Hitch T.C.A."/>
            <person name="Clavel T."/>
        </authorList>
    </citation>
    <scope>NUCLEOTIDE SEQUENCE [LARGE SCALE GENOMIC DNA]</scope>
    <source>
        <strain evidence="1 2">CLA-AA-H192</strain>
    </source>
</reference>
<dbReference type="RefSeq" id="WP_349136126.1">
    <property type="nucleotide sequence ID" value="NZ_JBBMFF010000230.1"/>
</dbReference>
<name>A0ABV1G822_9FIRM</name>
<organism evidence="1 2">
    <name type="scientific">Faecousia intestinalis</name>
    <dbReference type="NCBI Taxonomy" id="3133167"/>
    <lineage>
        <taxon>Bacteria</taxon>
        <taxon>Bacillati</taxon>
        <taxon>Bacillota</taxon>
        <taxon>Clostridia</taxon>
        <taxon>Eubacteriales</taxon>
        <taxon>Oscillospiraceae</taxon>
        <taxon>Faecousia</taxon>
    </lineage>
</organism>
<accession>A0ABV1G822</accession>
<dbReference type="Proteomes" id="UP001491552">
    <property type="component" value="Unassembled WGS sequence"/>
</dbReference>
<proteinExistence type="predicted"/>
<keyword evidence="2" id="KW-1185">Reference proteome</keyword>
<gene>
    <name evidence="1" type="ORF">WMO66_09235</name>
</gene>
<evidence type="ECO:0000313" key="2">
    <source>
        <dbReference type="Proteomes" id="UP001491552"/>
    </source>
</evidence>
<sequence length="277" mass="32291">MNKWELARYLIDAKKCVDRVLFIAQNAENLPPIDLRFQVYEAKAIFYVNCGVILDKAFPKKKKEICVDPEVEAIYYERDKNSAHKDENYQPHDYSSLQAIADELKAQLEKVRHLCNKALPQELTLDFVPHDPVLFRLLHGITKEKENQILDRRFPNRNSMPVPDGGREYPLFTDTEDLRLIPEECMKDYAVLMSMGICMEEDIQKLQDACIRINALHNQNIWVELGSENLKKQKQLRAAGLYDCFDTPVEPKDEANMMRRLHLLLKINGERQNISDD</sequence>
<evidence type="ECO:0000313" key="1">
    <source>
        <dbReference type="EMBL" id="MEQ2511428.1"/>
    </source>
</evidence>
<dbReference type="EMBL" id="JBBMFF010000230">
    <property type="protein sequence ID" value="MEQ2511428.1"/>
    <property type="molecule type" value="Genomic_DNA"/>
</dbReference>
<comment type="caution">
    <text evidence="1">The sequence shown here is derived from an EMBL/GenBank/DDBJ whole genome shotgun (WGS) entry which is preliminary data.</text>
</comment>